<keyword evidence="4" id="KW-1185">Reference proteome</keyword>
<feature type="transmembrane region" description="Helical" evidence="2">
    <location>
        <begin position="117"/>
        <end position="138"/>
    </location>
</feature>
<evidence type="ECO:0008006" key="5">
    <source>
        <dbReference type="Google" id="ProtNLM"/>
    </source>
</evidence>
<keyword evidence="2" id="KW-1133">Transmembrane helix</keyword>
<comment type="caution">
    <text evidence="3">The sequence shown here is derived from an EMBL/GenBank/DDBJ whole genome shotgun (WGS) entry which is preliminary data.</text>
</comment>
<dbReference type="EMBL" id="BOMB01000001">
    <property type="protein sequence ID" value="GID09334.1"/>
    <property type="molecule type" value="Genomic_DNA"/>
</dbReference>
<feature type="transmembrane region" description="Helical" evidence="2">
    <location>
        <begin position="84"/>
        <end position="105"/>
    </location>
</feature>
<feature type="compositionally biased region" description="Basic and acidic residues" evidence="1">
    <location>
        <begin position="159"/>
        <end position="169"/>
    </location>
</feature>
<evidence type="ECO:0000256" key="2">
    <source>
        <dbReference type="SAM" id="Phobius"/>
    </source>
</evidence>
<dbReference type="InterPro" id="IPR019051">
    <property type="entry name" value="Trp_biosyn_TM_oprn/chp"/>
</dbReference>
<evidence type="ECO:0000256" key="1">
    <source>
        <dbReference type="SAM" id="MobiDB-lite"/>
    </source>
</evidence>
<feature type="transmembrane region" description="Helical" evidence="2">
    <location>
        <begin position="59"/>
        <end position="77"/>
    </location>
</feature>
<dbReference type="Proteomes" id="UP000612808">
    <property type="component" value="Unassembled WGS sequence"/>
</dbReference>
<gene>
    <name evidence="3" type="ORF">Aru02nite_02230</name>
</gene>
<evidence type="ECO:0000313" key="3">
    <source>
        <dbReference type="EMBL" id="GID09334.1"/>
    </source>
</evidence>
<proteinExistence type="predicted"/>
<accession>A0A8J3N7I3</accession>
<sequence length="183" mass="18528">MGSARRSTRGQLVLAVLLCTAGAALALYASSKSWAVDVTPRPAPLEPVRTARTGADFVPVVPALALISLAGAGALVATRRIGRLLVGILLVLAGLGVAAGAGYGLNAAAGDPGATGPGWAITALVGGLLVAVVGYLAVRRGRSWPTMGSRYERPAGPPRRVDADDDPSKVWDALDAGDDPTNR</sequence>
<name>A0A8J3N7I3_9ACTN</name>
<dbReference type="Pfam" id="PF09534">
    <property type="entry name" value="Trp_oprn_chp"/>
    <property type="match status" value="1"/>
</dbReference>
<dbReference type="AlphaFoldDB" id="A0A8J3N7I3"/>
<reference evidence="3" key="1">
    <citation type="submission" date="2021-01" db="EMBL/GenBank/DDBJ databases">
        <title>Whole genome shotgun sequence of Actinocatenispora rupis NBRC 107355.</title>
        <authorList>
            <person name="Komaki H."/>
            <person name="Tamura T."/>
        </authorList>
    </citation>
    <scope>NUCLEOTIDE SEQUENCE</scope>
    <source>
        <strain evidence="3">NBRC 107355</strain>
    </source>
</reference>
<keyword evidence="2" id="KW-0472">Membrane</keyword>
<keyword evidence="2" id="KW-0812">Transmembrane</keyword>
<protein>
    <recommendedName>
        <fullName evidence="5">Tryptophan-associated transmembrane protein (Trp_oprn_chp)</fullName>
    </recommendedName>
</protein>
<evidence type="ECO:0000313" key="4">
    <source>
        <dbReference type="Proteomes" id="UP000612808"/>
    </source>
</evidence>
<organism evidence="3 4">
    <name type="scientific">Actinocatenispora rupis</name>
    <dbReference type="NCBI Taxonomy" id="519421"/>
    <lineage>
        <taxon>Bacteria</taxon>
        <taxon>Bacillati</taxon>
        <taxon>Actinomycetota</taxon>
        <taxon>Actinomycetes</taxon>
        <taxon>Micromonosporales</taxon>
        <taxon>Micromonosporaceae</taxon>
        <taxon>Actinocatenispora</taxon>
    </lineage>
</organism>
<feature type="region of interest" description="Disordered" evidence="1">
    <location>
        <begin position="147"/>
        <end position="183"/>
    </location>
</feature>